<protein>
    <submittedName>
        <fullName evidence="1">Uncharacterized protein</fullName>
    </submittedName>
</protein>
<organism evidence="1 2">
    <name type="scientific">Microcoleus asticus IPMA8</name>
    <dbReference type="NCBI Taxonomy" id="2563858"/>
    <lineage>
        <taxon>Bacteria</taxon>
        <taxon>Bacillati</taxon>
        <taxon>Cyanobacteriota</taxon>
        <taxon>Cyanophyceae</taxon>
        <taxon>Oscillatoriophycideae</taxon>
        <taxon>Oscillatoriales</taxon>
        <taxon>Microcoleaceae</taxon>
        <taxon>Microcoleus</taxon>
        <taxon>Microcoleus asticus</taxon>
    </lineage>
</organism>
<accession>A0ABX2D2J1</accession>
<gene>
    <name evidence="1" type="ORF">E5S67_03868</name>
</gene>
<sequence length="88" mass="9752">MLKQTAIFRQLPLSNQAIPKLSLQTIPIAPIVLQICAALGLTGYLSFPNGQKAINDLANRLSNEVSGTITYPSHQQPANYLSFHRDYR</sequence>
<keyword evidence="2" id="KW-1185">Reference proteome</keyword>
<name>A0ABX2D2J1_9CYAN</name>
<dbReference type="EMBL" id="SRRZ01000074">
    <property type="protein sequence ID" value="NQE36105.1"/>
    <property type="molecule type" value="Genomic_DNA"/>
</dbReference>
<proteinExistence type="predicted"/>
<evidence type="ECO:0000313" key="1">
    <source>
        <dbReference type="EMBL" id="NQE36105.1"/>
    </source>
</evidence>
<reference evidence="1 2" key="1">
    <citation type="journal article" date="2020" name="Sci. Rep.">
        <title>A novel cyanobacterial geosmin producer, revising GeoA distribution and dispersion patterns in Bacteria.</title>
        <authorList>
            <person name="Churro C."/>
            <person name="Semedo-Aguiar A.P."/>
            <person name="Silva A.D."/>
            <person name="Pereira-Leal J.B."/>
            <person name="Leite R.B."/>
        </authorList>
    </citation>
    <scope>NUCLEOTIDE SEQUENCE [LARGE SCALE GENOMIC DNA]</scope>
    <source>
        <strain evidence="1 2">IPMA8</strain>
    </source>
</reference>
<dbReference type="Proteomes" id="UP000702425">
    <property type="component" value="Unassembled WGS sequence"/>
</dbReference>
<dbReference type="RefSeq" id="WP_172189991.1">
    <property type="nucleotide sequence ID" value="NZ_CAWPPK010000290.1"/>
</dbReference>
<evidence type="ECO:0000313" key="2">
    <source>
        <dbReference type="Proteomes" id="UP000702425"/>
    </source>
</evidence>
<comment type="caution">
    <text evidence="1">The sequence shown here is derived from an EMBL/GenBank/DDBJ whole genome shotgun (WGS) entry which is preliminary data.</text>
</comment>